<evidence type="ECO:0000313" key="13">
    <source>
        <dbReference type="Proteomes" id="UP000231914"/>
    </source>
</evidence>
<evidence type="ECO:0000256" key="8">
    <source>
        <dbReference type="ARBA" id="ARBA00029618"/>
    </source>
</evidence>
<feature type="domain" description="Glycosyl hydrolase family 13 catalytic" evidence="11">
    <location>
        <begin position="513"/>
        <end position="913"/>
    </location>
</feature>
<evidence type="ECO:0000256" key="10">
    <source>
        <dbReference type="SAM" id="SignalP"/>
    </source>
</evidence>
<reference evidence="12 13" key="1">
    <citation type="submission" date="2016-10" db="EMBL/GenBank/DDBJ databases">
        <title>WGS of isloates from the oral cavity of healthy individuals.</title>
        <authorList>
            <person name="Sharma S."/>
            <person name="Pal V.K."/>
            <person name="Patil P.B."/>
            <person name="Korpole S."/>
            <person name="Grover V."/>
        </authorList>
    </citation>
    <scope>NUCLEOTIDE SEQUENCE [LARGE SCALE GENOMIC DNA]</scope>
    <source>
        <strain evidence="12 13">DISK12</strain>
    </source>
</reference>
<comment type="catalytic activity">
    <reaction evidence="6">
        <text>Hydrolysis of (1-&gt;6)-alpha-D-glucosidic linkages in pullulan, amylopectin and glycogen, and in the alpha- and beta-limit dextrins of amylopectin and glycogen.</text>
        <dbReference type="EC" id="3.2.1.41"/>
    </reaction>
</comment>
<dbReference type="CDD" id="cd10315">
    <property type="entry name" value="CBM41_pullulanase"/>
    <property type="match status" value="1"/>
</dbReference>
<dbReference type="InterPro" id="IPR005323">
    <property type="entry name" value="CBM41_pullulanase"/>
</dbReference>
<gene>
    <name evidence="12" type="ORF">BHU41_07050</name>
</gene>
<dbReference type="CDD" id="cd11341">
    <property type="entry name" value="AmyAc_Pullulanase_LD-like"/>
    <property type="match status" value="1"/>
</dbReference>
<comment type="similarity">
    <text evidence="1">Belongs to the glycosyl hydrolase 13 family.</text>
</comment>
<dbReference type="SUPFAM" id="SSF81296">
    <property type="entry name" value="E set domains"/>
    <property type="match status" value="1"/>
</dbReference>
<dbReference type="InterPro" id="IPR024968">
    <property type="entry name" value="SlpA_C_lactobacillus"/>
</dbReference>
<evidence type="ECO:0000256" key="9">
    <source>
        <dbReference type="ARBA" id="ARBA00031076"/>
    </source>
</evidence>
<protein>
    <recommendedName>
        <fullName evidence="7">pullulanase</fullName>
        <ecNumber evidence="7">3.2.1.41</ecNumber>
    </recommendedName>
    <alternativeName>
        <fullName evidence="8">Alpha-dextrin endo-1,6-alpha-glucosidase</fullName>
    </alternativeName>
    <alternativeName>
        <fullName evidence="9">Pullulan 6-glucanohydrolase</fullName>
    </alternativeName>
</protein>
<evidence type="ECO:0000256" key="7">
    <source>
        <dbReference type="ARBA" id="ARBA00024062"/>
    </source>
</evidence>
<organism evidence="12 13">
    <name type="scientific">Lactobacillus crispatus</name>
    <dbReference type="NCBI Taxonomy" id="47770"/>
    <lineage>
        <taxon>Bacteria</taxon>
        <taxon>Bacillati</taxon>
        <taxon>Bacillota</taxon>
        <taxon>Bacilli</taxon>
        <taxon>Lactobacillales</taxon>
        <taxon>Lactobacillaceae</taxon>
        <taxon>Lactobacillus</taxon>
    </lineage>
</organism>
<keyword evidence="5" id="KW-0326">Glycosidase</keyword>
<dbReference type="Gene3D" id="2.60.40.10">
    <property type="entry name" value="Immunoglobulins"/>
    <property type="match status" value="1"/>
</dbReference>
<dbReference type="Pfam" id="PF02922">
    <property type="entry name" value="CBM_48"/>
    <property type="match status" value="1"/>
</dbReference>
<feature type="chain" id="PRO_5014812693" description="pullulanase" evidence="10">
    <location>
        <begin position="33"/>
        <end position="1174"/>
    </location>
</feature>
<dbReference type="InterPro" id="IPR006047">
    <property type="entry name" value="GH13_cat_dom"/>
</dbReference>
<keyword evidence="3" id="KW-0378">Hydrolase</keyword>
<dbReference type="AlphaFoldDB" id="A0A2M9WNV7"/>
<evidence type="ECO:0000256" key="1">
    <source>
        <dbReference type="ARBA" id="ARBA00008061"/>
    </source>
</evidence>
<dbReference type="InterPro" id="IPR017853">
    <property type="entry name" value="GH"/>
</dbReference>
<dbReference type="EC" id="3.2.1.41" evidence="7"/>
<evidence type="ECO:0000256" key="2">
    <source>
        <dbReference type="ARBA" id="ARBA00022729"/>
    </source>
</evidence>
<dbReference type="InterPro" id="IPR004193">
    <property type="entry name" value="Glyco_hydro_13_N"/>
</dbReference>
<evidence type="ECO:0000313" key="12">
    <source>
        <dbReference type="EMBL" id="PJZ17115.1"/>
    </source>
</evidence>
<dbReference type="NCBIfam" id="TIGR02104">
    <property type="entry name" value="pulA_typeI"/>
    <property type="match status" value="1"/>
</dbReference>
<dbReference type="SUPFAM" id="SSF51445">
    <property type="entry name" value="(Trans)glycosidases"/>
    <property type="match status" value="1"/>
</dbReference>
<dbReference type="InterPro" id="IPR013784">
    <property type="entry name" value="Carb-bd-like_fold"/>
</dbReference>
<dbReference type="Pfam" id="PF03217">
    <property type="entry name" value="SlpA"/>
    <property type="match status" value="2"/>
</dbReference>
<dbReference type="InterPro" id="IPR013783">
    <property type="entry name" value="Ig-like_fold"/>
</dbReference>
<feature type="signal peptide" evidence="10">
    <location>
        <begin position="1"/>
        <end position="32"/>
    </location>
</feature>
<evidence type="ECO:0000256" key="5">
    <source>
        <dbReference type="ARBA" id="ARBA00023295"/>
    </source>
</evidence>
<dbReference type="Pfam" id="PF00128">
    <property type="entry name" value="Alpha-amylase"/>
    <property type="match status" value="1"/>
</dbReference>
<dbReference type="SUPFAM" id="SSF49452">
    <property type="entry name" value="Starch-binding domain-like"/>
    <property type="match status" value="1"/>
</dbReference>
<comment type="caution">
    <text evidence="12">The sequence shown here is derived from an EMBL/GenBank/DDBJ whole genome shotgun (WGS) entry which is preliminary data.</text>
</comment>
<dbReference type="InterPro" id="IPR011840">
    <property type="entry name" value="PulA_typeI"/>
</dbReference>
<proteinExistence type="inferred from homology"/>
<name>A0A2M9WNV7_9LACO</name>
<dbReference type="Gene3D" id="3.20.20.80">
    <property type="entry name" value="Glycosidases"/>
    <property type="match status" value="1"/>
</dbReference>
<dbReference type="SMART" id="SM00642">
    <property type="entry name" value="Aamy"/>
    <property type="match status" value="1"/>
</dbReference>
<dbReference type="GO" id="GO:0030246">
    <property type="term" value="F:carbohydrate binding"/>
    <property type="evidence" value="ECO:0007669"/>
    <property type="project" value="InterPro"/>
</dbReference>
<dbReference type="GO" id="GO:0005975">
    <property type="term" value="P:carbohydrate metabolic process"/>
    <property type="evidence" value="ECO:0007669"/>
    <property type="project" value="InterPro"/>
</dbReference>
<dbReference type="GO" id="GO:0051060">
    <property type="term" value="F:pullulanase activity"/>
    <property type="evidence" value="ECO:0007669"/>
    <property type="project" value="UniProtKB-EC"/>
</dbReference>
<dbReference type="InterPro" id="IPR014756">
    <property type="entry name" value="Ig_E-set"/>
</dbReference>
<dbReference type="Gene3D" id="2.60.40.1110">
    <property type="match status" value="1"/>
</dbReference>
<evidence type="ECO:0000256" key="6">
    <source>
        <dbReference type="ARBA" id="ARBA00023965"/>
    </source>
</evidence>
<dbReference type="PANTHER" id="PTHR43002">
    <property type="entry name" value="GLYCOGEN DEBRANCHING ENZYME"/>
    <property type="match status" value="1"/>
</dbReference>
<evidence type="ECO:0000259" key="11">
    <source>
        <dbReference type="SMART" id="SM00642"/>
    </source>
</evidence>
<dbReference type="Pfam" id="PF03714">
    <property type="entry name" value="PUD"/>
    <property type="match status" value="1"/>
</dbReference>
<dbReference type="RefSeq" id="WP_100732637.1">
    <property type="nucleotide sequence ID" value="NZ_MKXG01000042.1"/>
</dbReference>
<keyword evidence="4" id="KW-0106">Calcium</keyword>
<evidence type="ECO:0000256" key="4">
    <source>
        <dbReference type="ARBA" id="ARBA00022837"/>
    </source>
</evidence>
<dbReference type="CDD" id="cd02860">
    <property type="entry name" value="E_set_Pullulanase"/>
    <property type="match status" value="1"/>
</dbReference>
<dbReference type="EMBL" id="MKXG01000042">
    <property type="protein sequence ID" value="PJZ17115.1"/>
    <property type="molecule type" value="Genomic_DNA"/>
</dbReference>
<evidence type="ECO:0000256" key="3">
    <source>
        <dbReference type="ARBA" id="ARBA00022801"/>
    </source>
</evidence>
<sequence>MKLNNKNRISKSVFICASAILSLWLGSTHVRAAETDKLQTANTEETTLDTKSVITNQSKTKDNDNQVNDSLTESKISNVNVPKDSQAVKDTTKVVVHYAGEGNDWVPYVWGKKPNSNGVQYKWDGKDDYGYYANITINGNEQEMGILIKGSNSWDKDGQGNDRSIKVNDNGKAEVWYKQGSDDSQKVTPSYNEANINVHYHGDSSIHSLNYWTDKNNIQKKLNLVEDENGDLTGNFKIADQNFGKIFVSPDSTIDSEIREFTPLPGKDPTDIYLVKGDKIAYYTKSFALAQESLASASMDSSRQISVETGKKLASAEAKAQLQLKDNIIVNVEAIDPDENGKSKQFKITLDKDLDILNDNQIGIHDNYKSIDIGNYVRSKEFDHRYFYDGDDLGVNYSDKETKVKLWAPTAKSVKINLYQSLDNSSVPTKTFTMNREDKGVWLAELPGDYKKWAYDYTLTFGDGKITQSNDPYSKAVTVNGERSVIDDYNAIKPDNFQRMPRFSSPTNAIIYETSIRDFTSDQNSGIKDKGKYLGMIESGITPDGQITGLNYLKSLGITHVQILPMFDFASVDETKSIPDYNWGYDPKNYNVPEGSYSSDAANPETRIMEMKEMINGLHKAGIRVVMDVVYNHVFNSDQQALNKTVPGYYFQYDDEGHSTNGTGCGNDVASERLMTRKYIVDSVKYWAKNYNIDGFRFDLMGILDVDTMNEIRTELNKIDPSILVYGEGWDMRKTNRDIGAGQYNADKVNQGIGFFSDDIRNAIKGAELGDLTPALAEGNGQEKNYQEDAKKFIDGFLGGQSYGKDSNHPYQAPQQTINYVACHDNRTLYDMLKAIMPNETEANIIKRDKLATSMVMLAQGIPFIHAGQESLGTKNGNDNSYNASVEVNEINWKRVKENSDLVDYFKKLVNLRKSQVAFRQNDYANIAKTIKVISPGTNGIFAFEYDSKGQKMYVAFNVNDKDTCFDTVDLSNGKKLLDSDGKVKLGKVTELMPLSTLVVVQNLDIISDDSDSIVNVGSNTQLDDENNAGVITNKNIGEIKITLTHNAYIYEKDGRTTVKVNGKDALIKAGDAITVLDHGKHYELNGRAFYRIGNNSYIKVSNTTSYYILKRNSFVYDKHGKVIKRHGRHVLIRKGSRITLHSAKAIKINGKKFYTLKSGELIKARNVKNIVAK</sequence>
<accession>A0A2M9WNV7</accession>
<dbReference type="Proteomes" id="UP000231914">
    <property type="component" value="Unassembled WGS sequence"/>
</dbReference>
<keyword evidence="2 10" id="KW-0732">Signal</keyword>